<evidence type="ECO:0000256" key="7">
    <source>
        <dbReference type="ARBA" id="ARBA00023065"/>
    </source>
</evidence>
<evidence type="ECO:0000259" key="15">
    <source>
        <dbReference type="Pfam" id="PF07715"/>
    </source>
</evidence>
<sequence length="722" mass="77400">MTRSVAFTLLSSTALAITSPGLAQTGDDSSAPAAPAKVAPDAGEGLGDIVVTAQRRAQALQSVPISVQAFTSEKLDASGITNTADLALITPGLVVARGVGLSSPFLRGVGSSSNGPGVESPVATYVDGVYYGSKADAMSSLANVERVEVLKGPQGTLFGRNATGGLIQIITRDPSSTPGMNARVGYANYNTVTASGYVTGGLAENVSADLAVDYLDQGKGWGYNTTNGKDVNLTNSFLARAKLLIRPSDDTKIVLAGDYSERDSDVGATVRFLDGFTPVSGQPYTGPRYGVQNDVDQFFRSKARGASATLTHDFNDITFTSITAYRRTNYSLALDSDASPAPTLRFDTSVRERQFSQEVQMSGGAPSSLEWTAGLFYFNGNGHQTISFAGSFYRNLAATQTTRSYAAYAQLTYPIMENTRLTLGARYNAEKRALSGQQFNLTANGTVLSTITVPLGTDAKFNKLTWRVALEHDLADDVLGYASYNRGFRSGGFNPSGLTTPAFRPEVLDAFELGLKSSLFDRRLRLNLAGFYYDFKDIQLSQFALGVQTVRNAARAEVYGVDLDMEALLTSRLRLTGSFEYLKARYKSFPGAAIASPRPGGGNVIMIGDASGNDMIRAPRFTVSAAMDYSLPLNADTSADFNVTYSYNDGYFGEPDNLLFQPAFSLVNARATLNFSDRHKISIWGRNLTDKYYTAILNAATVGSVGSPGEPRTYGLTFETRF</sequence>
<keyword evidence="6" id="KW-0408">Iron</keyword>
<comment type="similarity">
    <text evidence="11 12">Belongs to the TonB-dependent receptor family.</text>
</comment>
<dbReference type="Pfam" id="PF07715">
    <property type="entry name" value="Plug"/>
    <property type="match status" value="1"/>
</dbReference>
<keyword evidence="16" id="KW-0675">Receptor</keyword>
<dbReference type="PROSITE" id="PS52016">
    <property type="entry name" value="TONB_DEPENDENT_REC_3"/>
    <property type="match status" value="1"/>
</dbReference>
<dbReference type="Gene3D" id="2.40.170.20">
    <property type="entry name" value="TonB-dependent receptor, beta-barrel domain"/>
    <property type="match status" value="1"/>
</dbReference>
<dbReference type="SUPFAM" id="SSF56935">
    <property type="entry name" value="Porins"/>
    <property type="match status" value="1"/>
</dbReference>
<keyword evidence="13" id="KW-0732">Signal</keyword>
<evidence type="ECO:0000313" key="17">
    <source>
        <dbReference type="Proteomes" id="UP000279959"/>
    </source>
</evidence>
<keyword evidence="10 11" id="KW-0998">Cell outer membrane</keyword>
<reference evidence="16 17" key="1">
    <citation type="submission" date="2018-05" db="EMBL/GenBank/DDBJ databases">
        <title>Complete Genome Sequence of the Nonylphenol-Degrading Bacterium Sphingobium amiense DSM 16289T.</title>
        <authorList>
            <person name="Ootsuka M."/>
            <person name="Nishizawa T."/>
            <person name="Ohta H."/>
        </authorList>
    </citation>
    <scope>NUCLEOTIDE SEQUENCE [LARGE SCALE GENOMIC DNA]</scope>
    <source>
        <strain evidence="16 17">DSM 16289</strain>
    </source>
</reference>
<comment type="subcellular location">
    <subcellularLocation>
        <location evidence="1 11">Cell outer membrane</location>
        <topology evidence="1 11">Multi-pass membrane protein</topology>
    </subcellularLocation>
</comment>
<accession>A0A494WF59</accession>
<dbReference type="RefSeq" id="WP_083952566.1">
    <property type="nucleotide sequence ID" value="NZ_AP018664.1"/>
</dbReference>
<dbReference type="PANTHER" id="PTHR32552:SF81">
    <property type="entry name" value="TONB-DEPENDENT OUTER MEMBRANE RECEPTOR"/>
    <property type="match status" value="1"/>
</dbReference>
<feature type="signal peptide" evidence="13">
    <location>
        <begin position="1"/>
        <end position="23"/>
    </location>
</feature>
<dbReference type="Proteomes" id="UP000279959">
    <property type="component" value="Chromosome"/>
</dbReference>
<keyword evidence="9 11" id="KW-0472">Membrane</keyword>
<evidence type="ECO:0000256" key="9">
    <source>
        <dbReference type="ARBA" id="ARBA00023136"/>
    </source>
</evidence>
<feature type="domain" description="TonB-dependent receptor plug" evidence="15">
    <location>
        <begin position="60"/>
        <end position="165"/>
    </location>
</feature>
<dbReference type="InterPro" id="IPR012910">
    <property type="entry name" value="Plug_dom"/>
</dbReference>
<dbReference type="EMBL" id="AP018664">
    <property type="protein sequence ID" value="BBD99199.1"/>
    <property type="molecule type" value="Genomic_DNA"/>
</dbReference>
<feature type="domain" description="TonB-dependent receptor-like beta-barrel" evidence="14">
    <location>
        <begin position="249"/>
        <end position="688"/>
    </location>
</feature>
<dbReference type="GO" id="GO:0009279">
    <property type="term" value="C:cell outer membrane"/>
    <property type="evidence" value="ECO:0007669"/>
    <property type="project" value="UniProtKB-SubCell"/>
</dbReference>
<keyword evidence="3 11" id="KW-1134">Transmembrane beta strand</keyword>
<gene>
    <name evidence="16" type="ORF">SAMIE_1027000</name>
</gene>
<proteinExistence type="inferred from homology"/>
<keyword evidence="4" id="KW-0410">Iron transport</keyword>
<evidence type="ECO:0000313" key="16">
    <source>
        <dbReference type="EMBL" id="BBD99199.1"/>
    </source>
</evidence>
<dbReference type="InterPro" id="IPR039426">
    <property type="entry name" value="TonB-dep_rcpt-like"/>
</dbReference>
<evidence type="ECO:0000256" key="6">
    <source>
        <dbReference type="ARBA" id="ARBA00023004"/>
    </source>
</evidence>
<evidence type="ECO:0000256" key="12">
    <source>
        <dbReference type="RuleBase" id="RU003357"/>
    </source>
</evidence>
<dbReference type="InterPro" id="IPR000531">
    <property type="entry name" value="Beta-barrel_TonB"/>
</dbReference>
<keyword evidence="7" id="KW-0406">Ion transport</keyword>
<evidence type="ECO:0000256" key="13">
    <source>
        <dbReference type="SAM" id="SignalP"/>
    </source>
</evidence>
<evidence type="ECO:0000256" key="2">
    <source>
        <dbReference type="ARBA" id="ARBA00022448"/>
    </source>
</evidence>
<keyword evidence="2 11" id="KW-0813">Transport</keyword>
<name>A0A494WF59_9SPHN</name>
<keyword evidence="17" id="KW-1185">Reference proteome</keyword>
<organism evidence="16 17">
    <name type="scientific">Sphingobium amiense</name>
    <dbReference type="NCBI Taxonomy" id="135719"/>
    <lineage>
        <taxon>Bacteria</taxon>
        <taxon>Pseudomonadati</taxon>
        <taxon>Pseudomonadota</taxon>
        <taxon>Alphaproteobacteria</taxon>
        <taxon>Sphingomonadales</taxon>
        <taxon>Sphingomonadaceae</taxon>
        <taxon>Sphingobium</taxon>
    </lineage>
</organism>
<dbReference type="PANTHER" id="PTHR32552">
    <property type="entry name" value="FERRICHROME IRON RECEPTOR-RELATED"/>
    <property type="match status" value="1"/>
</dbReference>
<dbReference type="GO" id="GO:0006826">
    <property type="term" value="P:iron ion transport"/>
    <property type="evidence" value="ECO:0007669"/>
    <property type="project" value="UniProtKB-KW"/>
</dbReference>
<evidence type="ECO:0000256" key="11">
    <source>
        <dbReference type="PROSITE-ProRule" id="PRU01360"/>
    </source>
</evidence>
<evidence type="ECO:0000259" key="14">
    <source>
        <dbReference type="Pfam" id="PF00593"/>
    </source>
</evidence>
<evidence type="ECO:0000256" key="5">
    <source>
        <dbReference type="ARBA" id="ARBA00022692"/>
    </source>
</evidence>
<dbReference type="KEGG" id="sami:SAMIE_1027000"/>
<keyword evidence="5 11" id="KW-0812">Transmembrane</keyword>
<feature type="chain" id="PRO_5019745953" evidence="13">
    <location>
        <begin position="24"/>
        <end position="722"/>
    </location>
</feature>
<dbReference type="AlphaFoldDB" id="A0A494WF59"/>
<evidence type="ECO:0000256" key="1">
    <source>
        <dbReference type="ARBA" id="ARBA00004571"/>
    </source>
</evidence>
<evidence type="ECO:0000256" key="3">
    <source>
        <dbReference type="ARBA" id="ARBA00022452"/>
    </source>
</evidence>
<evidence type="ECO:0000256" key="8">
    <source>
        <dbReference type="ARBA" id="ARBA00023077"/>
    </source>
</evidence>
<protein>
    <submittedName>
        <fullName evidence="16">TonB-dependent receptor</fullName>
    </submittedName>
</protein>
<evidence type="ECO:0000256" key="4">
    <source>
        <dbReference type="ARBA" id="ARBA00022496"/>
    </source>
</evidence>
<dbReference type="Pfam" id="PF00593">
    <property type="entry name" value="TonB_dep_Rec_b-barrel"/>
    <property type="match status" value="1"/>
</dbReference>
<evidence type="ECO:0000256" key="10">
    <source>
        <dbReference type="ARBA" id="ARBA00023237"/>
    </source>
</evidence>
<dbReference type="CDD" id="cd01347">
    <property type="entry name" value="ligand_gated_channel"/>
    <property type="match status" value="1"/>
</dbReference>
<keyword evidence="8 12" id="KW-0798">TonB box</keyword>
<dbReference type="InterPro" id="IPR036942">
    <property type="entry name" value="Beta-barrel_TonB_sf"/>
</dbReference>